<dbReference type="Proteomes" id="UP000709336">
    <property type="component" value="Unassembled WGS sequence"/>
</dbReference>
<dbReference type="PANTHER" id="PTHR47870:SF1">
    <property type="entry name" value="CYTOCHROME C-TYPE BIOGENESIS PROTEIN CCMH"/>
    <property type="match status" value="1"/>
</dbReference>
<comment type="caution">
    <text evidence="8">The sequence shown here is derived from an EMBL/GenBank/DDBJ whole genome shotgun (WGS) entry which is preliminary data.</text>
</comment>
<evidence type="ECO:0000256" key="4">
    <source>
        <dbReference type="ARBA" id="ARBA00022803"/>
    </source>
</evidence>
<feature type="domain" description="Cytochrome c-type biogenesis protein H Ig-like" evidence="6">
    <location>
        <begin position="298"/>
        <end position="405"/>
    </location>
</feature>
<dbReference type="PROSITE" id="PS50005">
    <property type="entry name" value="TPR"/>
    <property type="match status" value="1"/>
</dbReference>
<dbReference type="Pfam" id="PF23914">
    <property type="entry name" value="TPR_CcmH_CycH"/>
    <property type="match status" value="1"/>
</dbReference>
<organism evidence="8 9">
    <name type="scientific">Alteromonas ponticola</name>
    <dbReference type="NCBI Taxonomy" id="2720613"/>
    <lineage>
        <taxon>Bacteria</taxon>
        <taxon>Pseudomonadati</taxon>
        <taxon>Pseudomonadota</taxon>
        <taxon>Gammaproteobacteria</taxon>
        <taxon>Alteromonadales</taxon>
        <taxon>Alteromonadaceae</taxon>
        <taxon>Alteromonas/Salinimonas group</taxon>
        <taxon>Alteromonas</taxon>
    </lineage>
</organism>
<sequence length="409" mass="44508">MSWMTFIIATLLLTLLLVFLISLPWWRKNTTSPTESVNTKIVKQRLAEIEAEVEQGLISPQDSEQAINELKLALVDETNETQTTSIQTGLVLAVGAGLALLVGGTTYHYANQLSQVKLAKDAIDALPGLSEKLADGSASDFTPQDMTALTLAIRQRLRVDPTDVQGWMYLGRLWMAAGQQKQAIDSLEKATQVAPDNVMVNVAFAQMLTATGEATSLRKAQGILMQLIAQFPENDNFALLMAVASAQLGDMQNAKLHFNQIKAKLSPQSDIYKELVTRIEGADSSQTDNSTSKTGFALTIDIADGVADKIPEDGYLIVFAQDADSDNRMPAAVVKLPLSQFPRQLSLTNDNAMMSGYSLERLENVKLMARISADEDVMPTTGELEGQTIAEVINGSMIKLSITIDKELL</sequence>
<dbReference type="InterPro" id="IPR056412">
    <property type="entry name" value="Ig_CycH"/>
</dbReference>
<evidence type="ECO:0000259" key="6">
    <source>
        <dbReference type="Pfam" id="PF23892"/>
    </source>
</evidence>
<evidence type="ECO:0000256" key="1">
    <source>
        <dbReference type="ARBA" id="ARBA00004196"/>
    </source>
</evidence>
<keyword evidence="9" id="KW-1185">Reference proteome</keyword>
<evidence type="ECO:0000256" key="3">
    <source>
        <dbReference type="ARBA" id="ARBA00022748"/>
    </source>
</evidence>
<reference evidence="8 9" key="1">
    <citation type="submission" date="2020-03" db="EMBL/GenBank/DDBJ databases">
        <title>Alteromonas ponticola sp. nov., isolated from seawater.</title>
        <authorList>
            <person name="Yoon J.-H."/>
            <person name="Kim Y.-O."/>
        </authorList>
    </citation>
    <scope>NUCLEOTIDE SEQUENCE [LARGE SCALE GENOMIC DNA]</scope>
    <source>
        <strain evidence="8 9">MYP5</strain>
    </source>
</reference>
<dbReference type="InterPro" id="IPR017560">
    <property type="entry name" value="Cyt_c_biogenesis_CcmI"/>
</dbReference>
<evidence type="ECO:0000313" key="8">
    <source>
        <dbReference type="EMBL" id="NMH59308.1"/>
    </source>
</evidence>
<dbReference type="RefSeq" id="WP_169209865.1">
    <property type="nucleotide sequence ID" value="NZ_JAATNW010000002.1"/>
</dbReference>
<dbReference type="NCBIfam" id="TIGR03142">
    <property type="entry name" value="cytochro_ccmI"/>
    <property type="match status" value="1"/>
</dbReference>
<dbReference type="PANTHER" id="PTHR47870">
    <property type="entry name" value="CYTOCHROME C-TYPE BIOGENESIS PROTEIN CCMH"/>
    <property type="match status" value="1"/>
</dbReference>
<dbReference type="SUPFAM" id="SSF48452">
    <property type="entry name" value="TPR-like"/>
    <property type="match status" value="1"/>
</dbReference>
<name>A0ABX1R236_9ALTE</name>
<evidence type="ECO:0000259" key="7">
    <source>
        <dbReference type="Pfam" id="PF23914"/>
    </source>
</evidence>
<comment type="subcellular location">
    <subcellularLocation>
        <location evidence="1">Cell envelope</location>
    </subcellularLocation>
</comment>
<protein>
    <submittedName>
        <fullName evidence="8">C-type cytochrome biogenesis protein CcmI</fullName>
    </submittedName>
</protein>
<dbReference type="EMBL" id="JAATNW010000002">
    <property type="protein sequence ID" value="NMH59308.1"/>
    <property type="molecule type" value="Genomic_DNA"/>
</dbReference>
<dbReference type="InterPro" id="IPR011990">
    <property type="entry name" value="TPR-like_helical_dom_sf"/>
</dbReference>
<accession>A0ABX1R236</accession>
<proteinExistence type="predicted"/>
<dbReference type="InterPro" id="IPR019734">
    <property type="entry name" value="TPR_rpt"/>
</dbReference>
<evidence type="ECO:0000256" key="2">
    <source>
        <dbReference type="ARBA" id="ARBA00022737"/>
    </source>
</evidence>
<dbReference type="Pfam" id="PF23892">
    <property type="entry name" value="Ig_CycH"/>
    <property type="match status" value="1"/>
</dbReference>
<feature type="repeat" description="TPR" evidence="5">
    <location>
        <begin position="164"/>
        <end position="197"/>
    </location>
</feature>
<evidence type="ECO:0000256" key="5">
    <source>
        <dbReference type="PROSITE-ProRule" id="PRU00339"/>
    </source>
</evidence>
<feature type="domain" description="Cytochrome c-type biogenesis protein H TPR" evidence="7">
    <location>
        <begin position="115"/>
        <end position="270"/>
    </location>
</feature>
<dbReference type="InterPro" id="IPR056413">
    <property type="entry name" value="TPR_CcmH_CycH"/>
</dbReference>
<dbReference type="Gene3D" id="1.25.40.10">
    <property type="entry name" value="Tetratricopeptide repeat domain"/>
    <property type="match status" value="1"/>
</dbReference>
<evidence type="ECO:0000313" key="9">
    <source>
        <dbReference type="Proteomes" id="UP000709336"/>
    </source>
</evidence>
<dbReference type="InterPro" id="IPR051263">
    <property type="entry name" value="C-type_cytochrome_biogenesis"/>
</dbReference>
<keyword evidence="2" id="KW-0677">Repeat</keyword>
<gene>
    <name evidence="8" type="primary">ccmI</name>
    <name evidence="8" type="ORF">HCJ96_04645</name>
</gene>
<keyword evidence="3" id="KW-0201">Cytochrome c-type biogenesis</keyword>
<keyword evidence="4 5" id="KW-0802">TPR repeat</keyword>
<dbReference type="SMART" id="SM00028">
    <property type="entry name" value="TPR"/>
    <property type="match status" value="1"/>
</dbReference>